<dbReference type="CDD" id="cd11068">
    <property type="entry name" value="CYP120A1"/>
    <property type="match status" value="1"/>
</dbReference>
<evidence type="ECO:0000256" key="13">
    <source>
        <dbReference type="ARBA" id="ARBA00023033"/>
    </source>
</evidence>
<comment type="catalytic activity">
    <reaction evidence="14">
        <text>an organic molecule + reduced [NADPH--hemoprotein reductase] + O2 = an alcohol + oxidized [NADPH--hemoprotein reductase] + H2O + H(+)</text>
        <dbReference type="Rhea" id="RHEA:17149"/>
        <dbReference type="Rhea" id="RHEA-COMP:11964"/>
        <dbReference type="Rhea" id="RHEA-COMP:11965"/>
        <dbReference type="ChEBI" id="CHEBI:15377"/>
        <dbReference type="ChEBI" id="CHEBI:15378"/>
        <dbReference type="ChEBI" id="CHEBI:15379"/>
        <dbReference type="ChEBI" id="CHEBI:30879"/>
        <dbReference type="ChEBI" id="CHEBI:57618"/>
        <dbReference type="ChEBI" id="CHEBI:58210"/>
        <dbReference type="ChEBI" id="CHEBI:142491"/>
        <dbReference type="EC" id="1.14.14.1"/>
    </reaction>
</comment>
<evidence type="ECO:0000256" key="9">
    <source>
        <dbReference type="ARBA" id="ARBA00022857"/>
    </source>
</evidence>
<dbReference type="InterPro" id="IPR002401">
    <property type="entry name" value="Cyt_P450_E_grp-I"/>
</dbReference>
<dbReference type="Proteomes" id="UP001642405">
    <property type="component" value="Unassembled WGS sequence"/>
</dbReference>
<comment type="cofactor">
    <cofactor evidence="1 14">
        <name>heme</name>
        <dbReference type="ChEBI" id="CHEBI:30413"/>
    </cofactor>
</comment>
<keyword evidence="12 14" id="KW-0408">Iron</keyword>
<dbReference type="EC" id="1.14.14.1" evidence="14"/>
<keyword evidence="5 14" id="KW-0285">Flavoprotein</keyword>
<keyword evidence="9 14" id="KW-0521">NADP</keyword>
<dbReference type="PROSITE" id="PS00086">
    <property type="entry name" value="CYTOCHROME_P450"/>
    <property type="match status" value="1"/>
</dbReference>
<dbReference type="InterPro" id="IPR008254">
    <property type="entry name" value="Flavodoxin/NO_synth"/>
</dbReference>
<name>A0ABP0CTG3_9PEZI</name>
<keyword evidence="4 14" id="KW-0349">Heme</keyword>
<feature type="domain" description="FAD-binding FR-type" evidence="16">
    <location>
        <begin position="694"/>
        <end position="946"/>
    </location>
</feature>
<dbReference type="Gene3D" id="1.10.630.10">
    <property type="entry name" value="Cytochrome P450"/>
    <property type="match status" value="1"/>
</dbReference>
<dbReference type="Gene3D" id="1.20.990.10">
    <property type="entry name" value="NADPH-cytochrome p450 Reductase, Chain A, domain 3"/>
    <property type="match status" value="1"/>
</dbReference>
<comment type="caution">
    <text evidence="17">The sequence shown here is derived from an EMBL/GenBank/DDBJ whole genome shotgun (WGS) entry which is preliminary data.</text>
</comment>
<reference evidence="17 18" key="1">
    <citation type="submission" date="2024-01" db="EMBL/GenBank/DDBJ databases">
        <authorList>
            <person name="Allen C."/>
            <person name="Tagirdzhanova G."/>
        </authorList>
    </citation>
    <scope>NUCLEOTIDE SEQUENCE [LARGE SCALE GENOMIC DNA]</scope>
</reference>
<dbReference type="InterPro" id="IPR036396">
    <property type="entry name" value="Cyt_P450_sf"/>
</dbReference>
<evidence type="ECO:0000256" key="6">
    <source>
        <dbReference type="ARBA" id="ARBA00022643"/>
    </source>
</evidence>
<dbReference type="CDD" id="cd06206">
    <property type="entry name" value="bifunctional_CYPOR"/>
    <property type="match status" value="1"/>
</dbReference>
<keyword evidence="10 14" id="KW-0249">Electron transport</keyword>
<keyword evidence="18" id="KW-1185">Reference proteome</keyword>
<dbReference type="InterPro" id="IPR023173">
    <property type="entry name" value="NADPH_Cyt_P450_Rdtase_alpha"/>
</dbReference>
<evidence type="ECO:0000313" key="18">
    <source>
        <dbReference type="Proteomes" id="UP001642405"/>
    </source>
</evidence>
<dbReference type="PROSITE" id="PS50902">
    <property type="entry name" value="FLAVODOXIN_LIKE"/>
    <property type="match status" value="1"/>
</dbReference>
<protein>
    <recommendedName>
        <fullName evidence="14">Bifunctional cytochrome P450/NADPH--P450 reductase</fullName>
    </recommendedName>
    <domain>
        <recommendedName>
            <fullName evidence="14">Cytochrome P450</fullName>
            <ecNumber evidence="14">1.14.14.1</ecNumber>
        </recommendedName>
    </domain>
    <domain>
        <recommendedName>
            <fullName evidence="14">NADPH--cytochrome P450 reductase</fullName>
            <ecNumber evidence="14">1.6.2.4</ecNumber>
        </recommendedName>
    </domain>
</protein>
<dbReference type="InterPro" id="IPR003097">
    <property type="entry name" value="CysJ-like_FAD-binding"/>
</dbReference>
<proteinExistence type="inferred from homology"/>
<sequence length="1119" mass="123260">MPEQIPGPVGWPLIGNLLDVQGDVPIQTIEHIADIYGPIIKLSLGGNERIFVGGFDIFDELCDETRFYKLPPPALSRNAPPGARGLFTSPSEKDPDWLQAHRILMPAFGPLAIQNMFDEMYDIATQMVMKWARVGPESTVLLTEDFTRLTLDTIALCAMDYRFNSFYSDTVHPYVKAMTNTLAARSQFGQIGQRIKVLLQPSYVAQLKADTAYMADVGRELVQHRRDNPTEKKDLLNNMIHGKDPKTGESMRDDLIAANMQTFLVAGHETTSGLLSFAFMYLLLNPSTFFAAQQEVDRVLGTGRIEPHTLNELPYLNAVLRETLRLSPTAPGFARGVRPENKEEHVTVAGGKYEIPRDSPVLCLLGKIQRDPMVWGDDAEQFRPERMLEENFQKLPKNAWKPFGTGLRACIGRAFAWQEALLVTALLLQNFTISLADPNYKMQVQQTLTIKPKNTYVHVKLRPGINATQLLQRLTGSTGTPPEPVNGLGTNGVSTAKNSTASSASGPTLAILYGSNTGTCQSLAQSLAVEAGHRGYTATVHDLDAAVENIPKGPNTTVAIITASYEGQPPDNAARFVAWLERVEATDAFLGTNFAIFGCGHIDWASTYQRIPTLLDTLLAEHGATRVAERGISDASQRDMFGDFAKWTEKVFWPALPSTEDASKMANGGAETRVRVPTMELEISTEQRAAHLQQKLFWAKVTEARSLTAPGQPEKRHIGFQLPSDMTYHTGDYLAVLPLNPEPEVRRVLQRFRLPWDATVTIKKGGPTTLPTDSPISLAELLRGYVELALPATRKDIEVLRQLAEHGEVEDGDSKAEAARLTKLLDDAAAFTATVLERRTSLLDLLEQNPSVQLPLASFLAMLPPLRARHYSIASSPLASPDTCALCYSVIDEPTWADVPEATTNGTAKTPPRKFQGVTGTYLKLLQPGDQALVAVRATNQFFRLPADPESTPLLMFCAGSGLAPFRGFLQERAVQIRSGNRKLAPAVLFIGCRDPEADRLYADEIDGWVRDGVVDVRYAFSRNASAKLASGCRYVPERLLQDKDIVVAQWKAGAKVYTCGSGKVAKALGAAARKLILERAKKRCETGEDAKAMVSTEEEAAEWMQQWHNERFVTDVFT</sequence>
<evidence type="ECO:0000256" key="2">
    <source>
        <dbReference type="ARBA" id="ARBA00010018"/>
    </source>
</evidence>
<organism evidence="17 18">
    <name type="scientific">Sporothrix curviconia</name>
    <dbReference type="NCBI Taxonomy" id="1260050"/>
    <lineage>
        <taxon>Eukaryota</taxon>
        <taxon>Fungi</taxon>
        <taxon>Dikarya</taxon>
        <taxon>Ascomycota</taxon>
        <taxon>Pezizomycotina</taxon>
        <taxon>Sordariomycetes</taxon>
        <taxon>Sordariomycetidae</taxon>
        <taxon>Ophiostomatales</taxon>
        <taxon>Ophiostomataceae</taxon>
        <taxon>Sporothrix</taxon>
    </lineage>
</organism>
<dbReference type="InterPro" id="IPR001433">
    <property type="entry name" value="OxRdtase_FAD/NAD-bd"/>
</dbReference>
<evidence type="ECO:0000256" key="8">
    <source>
        <dbReference type="ARBA" id="ARBA00022827"/>
    </source>
</evidence>
<comment type="similarity">
    <text evidence="2 14">In the N-terminal section; belongs to the cytochrome P450 family.</text>
</comment>
<keyword evidence="7 14" id="KW-0479">Metal-binding</keyword>
<comment type="cofactor">
    <cofactor evidence="14">
        <name>FAD</name>
        <dbReference type="ChEBI" id="CHEBI:57692"/>
    </cofactor>
    <cofactor evidence="14">
        <name>FMN</name>
        <dbReference type="ChEBI" id="CHEBI:58210"/>
    </cofactor>
</comment>
<dbReference type="Pfam" id="PF00258">
    <property type="entry name" value="Flavodoxin_1"/>
    <property type="match status" value="1"/>
</dbReference>
<dbReference type="InterPro" id="IPR023206">
    <property type="entry name" value="Bifunctional_P450_P450_red"/>
</dbReference>
<dbReference type="InterPro" id="IPR029039">
    <property type="entry name" value="Flavoprotein-like_sf"/>
</dbReference>
<dbReference type="SUPFAM" id="SSF63380">
    <property type="entry name" value="Riboflavin synthase domain-like"/>
    <property type="match status" value="1"/>
</dbReference>
<dbReference type="InterPro" id="IPR017927">
    <property type="entry name" value="FAD-bd_FR_type"/>
</dbReference>
<dbReference type="SUPFAM" id="SSF52218">
    <property type="entry name" value="Flavoproteins"/>
    <property type="match status" value="1"/>
</dbReference>
<keyword evidence="6 14" id="KW-0288">FMN</keyword>
<evidence type="ECO:0000256" key="4">
    <source>
        <dbReference type="ARBA" id="ARBA00022617"/>
    </source>
</evidence>
<evidence type="ECO:0000256" key="5">
    <source>
        <dbReference type="ARBA" id="ARBA00022630"/>
    </source>
</evidence>
<dbReference type="Gene3D" id="3.40.50.360">
    <property type="match status" value="1"/>
</dbReference>
<evidence type="ECO:0000256" key="7">
    <source>
        <dbReference type="ARBA" id="ARBA00022723"/>
    </source>
</evidence>
<dbReference type="Gene3D" id="2.40.30.10">
    <property type="entry name" value="Translation factors"/>
    <property type="match status" value="1"/>
</dbReference>
<dbReference type="InterPro" id="IPR001128">
    <property type="entry name" value="Cyt_P450"/>
</dbReference>
<keyword evidence="3 14" id="KW-0813">Transport</keyword>
<evidence type="ECO:0000256" key="14">
    <source>
        <dbReference type="PIRNR" id="PIRNR000209"/>
    </source>
</evidence>
<evidence type="ECO:0000256" key="10">
    <source>
        <dbReference type="ARBA" id="ARBA00022982"/>
    </source>
</evidence>
<dbReference type="PRINTS" id="PR00385">
    <property type="entry name" value="P450"/>
</dbReference>
<evidence type="ECO:0000313" key="17">
    <source>
        <dbReference type="EMBL" id="CAK7234464.1"/>
    </source>
</evidence>
<dbReference type="InterPro" id="IPR039261">
    <property type="entry name" value="FNR_nucleotide-bd"/>
</dbReference>
<dbReference type="PRINTS" id="PR00463">
    <property type="entry name" value="EP450I"/>
</dbReference>
<feature type="domain" description="Flavodoxin-like" evidence="15">
    <location>
        <begin position="509"/>
        <end position="652"/>
    </location>
</feature>
<dbReference type="Pfam" id="PF00067">
    <property type="entry name" value="p450"/>
    <property type="match status" value="1"/>
</dbReference>
<comment type="catalytic activity">
    <reaction evidence="14">
        <text>2 oxidized [cytochrome P450] + NADPH = 2 reduced [cytochrome P450] + NADP(+) + H(+)</text>
        <dbReference type="Rhea" id="RHEA:24040"/>
        <dbReference type="Rhea" id="RHEA-COMP:14627"/>
        <dbReference type="Rhea" id="RHEA-COMP:14628"/>
        <dbReference type="ChEBI" id="CHEBI:15378"/>
        <dbReference type="ChEBI" id="CHEBI:55376"/>
        <dbReference type="ChEBI" id="CHEBI:57783"/>
        <dbReference type="ChEBI" id="CHEBI:58349"/>
        <dbReference type="ChEBI" id="CHEBI:60344"/>
        <dbReference type="EC" id="1.6.2.4"/>
    </reaction>
</comment>
<keyword evidence="13 14" id="KW-0503">Monooxygenase</keyword>
<dbReference type="PROSITE" id="PS51384">
    <property type="entry name" value="FAD_FR"/>
    <property type="match status" value="1"/>
</dbReference>
<evidence type="ECO:0000256" key="3">
    <source>
        <dbReference type="ARBA" id="ARBA00022448"/>
    </source>
</evidence>
<dbReference type="InterPro" id="IPR017972">
    <property type="entry name" value="Cyt_P450_CS"/>
</dbReference>
<evidence type="ECO:0000256" key="12">
    <source>
        <dbReference type="ARBA" id="ARBA00023004"/>
    </source>
</evidence>
<dbReference type="Pfam" id="PF00667">
    <property type="entry name" value="FAD_binding_1"/>
    <property type="match status" value="1"/>
</dbReference>
<dbReference type="InterPro" id="IPR017938">
    <property type="entry name" value="Riboflavin_synthase-like_b-brl"/>
</dbReference>
<evidence type="ECO:0000256" key="1">
    <source>
        <dbReference type="ARBA" id="ARBA00001971"/>
    </source>
</evidence>
<dbReference type="PANTHER" id="PTHR19384">
    <property type="entry name" value="NITRIC OXIDE SYNTHASE-RELATED"/>
    <property type="match status" value="1"/>
</dbReference>
<dbReference type="EMBL" id="CAWUHB010000085">
    <property type="protein sequence ID" value="CAK7234464.1"/>
    <property type="molecule type" value="Genomic_DNA"/>
</dbReference>
<dbReference type="SUPFAM" id="SSF52343">
    <property type="entry name" value="Ferredoxin reductase-like, C-terminal NADP-linked domain"/>
    <property type="match status" value="1"/>
</dbReference>
<dbReference type="PIRSF" id="PIRSF000209">
    <property type="entry name" value="Bifunctional_P450_P450R"/>
    <property type="match status" value="1"/>
</dbReference>
<gene>
    <name evidence="17" type="ORF">SCUCBS95973_008945</name>
</gene>
<evidence type="ECO:0000256" key="11">
    <source>
        <dbReference type="ARBA" id="ARBA00023002"/>
    </source>
</evidence>
<dbReference type="EC" id="1.6.2.4" evidence="14"/>
<evidence type="ECO:0000259" key="16">
    <source>
        <dbReference type="PROSITE" id="PS51384"/>
    </source>
</evidence>
<keyword evidence="8 14" id="KW-0274">FAD</keyword>
<dbReference type="SUPFAM" id="SSF48264">
    <property type="entry name" value="Cytochrome P450"/>
    <property type="match status" value="1"/>
</dbReference>
<dbReference type="Pfam" id="PF00175">
    <property type="entry name" value="NAD_binding_1"/>
    <property type="match status" value="1"/>
</dbReference>
<accession>A0ABP0CTG3</accession>
<dbReference type="Gene3D" id="3.40.50.80">
    <property type="entry name" value="Nucleotide-binding domain of ferredoxin-NADP reductase (FNR) module"/>
    <property type="match status" value="1"/>
</dbReference>
<keyword evidence="11 14" id="KW-0560">Oxidoreductase</keyword>
<evidence type="ECO:0000259" key="15">
    <source>
        <dbReference type="PROSITE" id="PS50902"/>
    </source>
</evidence>
<dbReference type="PANTHER" id="PTHR19384:SF127">
    <property type="entry name" value="BIFUNCTIONAL CYTOCHROME P450_NADPH--P450 REDUCTASE"/>
    <property type="match status" value="1"/>
</dbReference>